<feature type="compositionally biased region" description="Polar residues" evidence="1">
    <location>
        <begin position="1"/>
        <end position="14"/>
    </location>
</feature>
<evidence type="ECO:0000313" key="3">
    <source>
        <dbReference type="EnsemblMetazoa" id="ASIC010999-PA"/>
    </source>
</evidence>
<reference evidence="2 4" key="1">
    <citation type="journal article" date="2014" name="BMC Genomics">
        <title>Genome sequence of Anopheles sinensis provides insight into genetics basis of mosquito competence for malaria parasites.</title>
        <authorList>
            <person name="Zhou D."/>
            <person name="Zhang D."/>
            <person name="Ding G."/>
            <person name="Shi L."/>
            <person name="Hou Q."/>
            <person name="Ye Y."/>
            <person name="Xu Y."/>
            <person name="Zhou H."/>
            <person name="Xiong C."/>
            <person name="Li S."/>
            <person name="Yu J."/>
            <person name="Hong S."/>
            <person name="Yu X."/>
            <person name="Zou P."/>
            <person name="Chen C."/>
            <person name="Chang X."/>
            <person name="Wang W."/>
            <person name="Lv Y."/>
            <person name="Sun Y."/>
            <person name="Ma L."/>
            <person name="Shen B."/>
            <person name="Zhu C."/>
        </authorList>
    </citation>
    <scope>NUCLEOTIDE SEQUENCE [LARGE SCALE GENOMIC DNA]</scope>
</reference>
<organism evidence="2">
    <name type="scientific">Anopheles sinensis</name>
    <name type="common">Mosquito</name>
    <dbReference type="NCBI Taxonomy" id="74873"/>
    <lineage>
        <taxon>Eukaryota</taxon>
        <taxon>Metazoa</taxon>
        <taxon>Ecdysozoa</taxon>
        <taxon>Arthropoda</taxon>
        <taxon>Hexapoda</taxon>
        <taxon>Insecta</taxon>
        <taxon>Pterygota</taxon>
        <taxon>Neoptera</taxon>
        <taxon>Endopterygota</taxon>
        <taxon>Diptera</taxon>
        <taxon>Nematocera</taxon>
        <taxon>Culicoidea</taxon>
        <taxon>Culicidae</taxon>
        <taxon>Anophelinae</taxon>
        <taxon>Anopheles</taxon>
    </lineage>
</organism>
<dbReference type="EMBL" id="KE525239">
    <property type="protein sequence ID" value="KFB43223.1"/>
    <property type="molecule type" value="Genomic_DNA"/>
</dbReference>
<name>A0A084VZ29_ANOSI</name>
<dbReference type="EMBL" id="ATLV01018589">
    <property type="status" value="NOT_ANNOTATED_CDS"/>
    <property type="molecule type" value="Genomic_DNA"/>
</dbReference>
<feature type="compositionally biased region" description="Basic and acidic residues" evidence="1">
    <location>
        <begin position="17"/>
        <end position="27"/>
    </location>
</feature>
<dbReference type="EnsemblMetazoa" id="ASIC010999-RA">
    <property type="protein sequence ID" value="ASIC010999-PA"/>
    <property type="gene ID" value="ASIC010999"/>
</dbReference>
<dbReference type="Proteomes" id="UP000030765">
    <property type="component" value="Unassembled WGS sequence"/>
</dbReference>
<accession>A0A084VZ29</accession>
<dbReference type="AlphaFoldDB" id="A0A084VZ29"/>
<feature type="region of interest" description="Disordered" evidence="1">
    <location>
        <begin position="1"/>
        <end position="74"/>
    </location>
</feature>
<proteinExistence type="predicted"/>
<dbReference type="VEuPathDB" id="VectorBase:ASIC010999"/>
<keyword evidence="4" id="KW-1185">Reference proteome</keyword>
<reference evidence="3" key="2">
    <citation type="submission" date="2020-05" db="UniProtKB">
        <authorList>
            <consortium name="EnsemblMetazoa"/>
        </authorList>
    </citation>
    <scope>IDENTIFICATION</scope>
</reference>
<feature type="compositionally biased region" description="Polar residues" evidence="1">
    <location>
        <begin position="48"/>
        <end position="61"/>
    </location>
</feature>
<evidence type="ECO:0000313" key="4">
    <source>
        <dbReference type="Proteomes" id="UP000030765"/>
    </source>
</evidence>
<sequence length="74" mass="8107">MNGSSRFAESSPGGNNRPDEGCDEKRKPPAKIVTAKECHPVGGLNRNPFASNRANISVEPNRTQRSEPTTREKE</sequence>
<evidence type="ECO:0000256" key="1">
    <source>
        <dbReference type="SAM" id="MobiDB-lite"/>
    </source>
</evidence>
<feature type="compositionally biased region" description="Basic and acidic residues" evidence="1">
    <location>
        <begin position="62"/>
        <end position="74"/>
    </location>
</feature>
<protein>
    <submittedName>
        <fullName evidence="2 3">Uncharacterized protein</fullName>
    </submittedName>
</protein>
<gene>
    <name evidence="2" type="ORF">ZHAS_00010999</name>
</gene>
<evidence type="ECO:0000313" key="2">
    <source>
        <dbReference type="EMBL" id="KFB43223.1"/>
    </source>
</evidence>